<feature type="transmembrane region" description="Helical" evidence="6">
    <location>
        <begin position="115"/>
        <end position="135"/>
    </location>
</feature>
<evidence type="ECO:0000256" key="4">
    <source>
        <dbReference type="ARBA" id="ARBA00022989"/>
    </source>
</evidence>
<dbReference type="Pfam" id="PF01545">
    <property type="entry name" value="Cation_efflux"/>
    <property type="match status" value="1"/>
</dbReference>
<evidence type="ECO:0000256" key="6">
    <source>
        <dbReference type="SAM" id="Phobius"/>
    </source>
</evidence>
<comment type="caution">
    <text evidence="8">The sequence shown here is derived from an EMBL/GenBank/DDBJ whole genome shotgun (WGS) entry which is preliminary data.</text>
</comment>
<dbReference type="PANTHER" id="PTHR13414:SF9">
    <property type="entry name" value="PROTON-COUPLED ZINC ANTIPORTER SLC30A9, MITOCHONDRIAL"/>
    <property type="match status" value="1"/>
</dbReference>
<keyword evidence="4 6" id="KW-1133">Transmembrane helix</keyword>
<feature type="transmembrane region" description="Helical" evidence="6">
    <location>
        <begin position="156"/>
        <end position="179"/>
    </location>
</feature>
<keyword evidence="3 6" id="KW-0812">Transmembrane</keyword>
<dbReference type="Proteomes" id="UP001500841">
    <property type="component" value="Unassembled WGS sequence"/>
</dbReference>
<evidence type="ECO:0000313" key="8">
    <source>
        <dbReference type="EMBL" id="GAA4086695.1"/>
    </source>
</evidence>
<evidence type="ECO:0000259" key="7">
    <source>
        <dbReference type="Pfam" id="PF01545"/>
    </source>
</evidence>
<evidence type="ECO:0000256" key="3">
    <source>
        <dbReference type="ARBA" id="ARBA00022692"/>
    </source>
</evidence>
<gene>
    <name evidence="8" type="ORF">GCM10022392_04600</name>
</gene>
<dbReference type="PANTHER" id="PTHR13414">
    <property type="entry name" value="HUEL-CATION TRANSPORTER"/>
    <property type="match status" value="1"/>
</dbReference>
<dbReference type="Gene3D" id="1.20.1510.10">
    <property type="entry name" value="Cation efflux protein transmembrane domain"/>
    <property type="match status" value="1"/>
</dbReference>
<keyword evidence="9" id="KW-1185">Reference proteome</keyword>
<name>A0ABP7WEB0_9SPHI</name>
<dbReference type="NCBIfam" id="TIGR01297">
    <property type="entry name" value="CDF"/>
    <property type="match status" value="1"/>
</dbReference>
<reference evidence="9" key="1">
    <citation type="journal article" date="2019" name="Int. J. Syst. Evol. Microbiol.">
        <title>The Global Catalogue of Microorganisms (GCM) 10K type strain sequencing project: providing services to taxonomists for standard genome sequencing and annotation.</title>
        <authorList>
            <consortium name="The Broad Institute Genomics Platform"/>
            <consortium name="The Broad Institute Genome Sequencing Center for Infectious Disease"/>
            <person name="Wu L."/>
            <person name="Ma J."/>
        </authorList>
    </citation>
    <scope>NUCLEOTIDE SEQUENCE [LARGE SCALE GENOMIC DNA]</scope>
    <source>
        <strain evidence="9">JCM 17085</strain>
    </source>
</reference>
<keyword evidence="5 6" id="KW-0472">Membrane</keyword>
<dbReference type="EMBL" id="BAABCV010000001">
    <property type="protein sequence ID" value="GAA4086695.1"/>
    <property type="molecule type" value="Genomic_DNA"/>
</dbReference>
<proteinExistence type="predicted"/>
<accession>A0ABP7WEB0</accession>
<keyword evidence="2" id="KW-0813">Transport</keyword>
<dbReference type="InterPro" id="IPR040177">
    <property type="entry name" value="SLC30A9"/>
</dbReference>
<dbReference type="InterPro" id="IPR002524">
    <property type="entry name" value="Cation_efflux"/>
</dbReference>
<feature type="transmembrane region" description="Helical" evidence="6">
    <location>
        <begin position="191"/>
        <end position="208"/>
    </location>
</feature>
<comment type="subcellular location">
    <subcellularLocation>
        <location evidence="1">Membrane</location>
        <topology evidence="1">Multi-pass membrane protein</topology>
    </subcellularLocation>
</comment>
<sequence length="297" mass="33094">MPASKTPIYTALAANIVIAATKLIAAGITGSSAMASEGIHSLVDSSNEVLLLLGLRHSRRPPDTRRPFGYGKELYFWAFVVSLLFFALGGGVSIYEGIHHLQEPEPMKEPVWNYIVLGVAFLFDGISFITALREFNRQRGGTPFWLAIRRSKDPSTFVVLFEDAADVIGIIIAFIGIFLSRLLNNPYIDGIASILIGLLLTTVALLLVRESRSLLMGETVAPEELAEVKKLLLADKSVREVFDQQSMYLGPEEVILLLRIGFEPDLSSENVAMLIKRLRQRVCQHYPHYRHLFIEPV</sequence>
<organism evidence="8 9">
    <name type="scientific">Mucilaginibacter panaciglaebae</name>
    <dbReference type="NCBI Taxonomy" id="502331"/>
    <lineage>
        <taxon>Bacteria</taxon>
        <taxon>Pseudomonadati</taxon>
        <taxon>Bacteroidota</taxon>
        <taxon>Sphingobacteriia</taxon>
        <taxon>Sphingobacteriales</taxon>
        <taxon>Sphingobacteriaceae</taxon>
        <taxon>Mucilaginibacter</taxon>
    </lineage>
</organism>
<dbReference type="SUPFAM" id="SSF161111">
    <property type="entry name" value="Cation efflux protein transmembrane domain-like"/>
    <property type="match status" value="1"/>
</dbReference>
<protein>
    <submittedName>
        <fullName evidence="8">Cation diffusion facilitator family transporter</fullName>
    </submittedName>
</protein>
<evidence type="ECO:0000256" key="5">
    <source>
        <dbReference type="ARBA" id="ARBA00023136"/>
    </source>
</evidence>
<dbReference type="InterPro" id="IPR058533">
    <property type="entry name" value="Cation_efflux_TM"/>
</dbReference>
<feature type="transmembrane region" description="Helical" evidence="6">
    <location>
        <begin position="74"/>
        <end position="95"/>
    </location>
</feature>
<evidence type="ECO:0000256" key="2">
    <source>
        <dbReference type="ARBA" id="ARBA00022448"/>
    </source>
</evidence>
<evidence type="ECO:0000313" key="9">
    <source>
        <dbReference type="Proteomes" id="UP001500841"/>
    </source>
</evidence>
<feature type="domain" description="Cation efflux protein transmembrane" evidence="7">
    <location>
        <begin position="9"/>
        <end position="216"/>
    </location>
</feature>
<evidence type="ECO:0000256" key="1">
    <source>
        <dbReference type="ARBA" id="ARBA00004141"/>
    </source>
</evidence>
<dbReference type="RefSeq" id="WP_345100812.1">
    <property type="nucleotide sequence ID" value="NZ_BAABCV010000001.1"/>
</dbReference>
<dbReference type="InterPro" id="IPR027469">
    <property type="entry name" value="Cation_efflux_TMD_sf"/>
</dbReference>